<dbReference type="InterPro" id="IPR011990">
    <property type="entry name" value="TPR-like_helical_dom_sf"/>
</dbReference>
<name>A0A1W1C6Q9_9ZZZZ</name>
<organism evidence="3">
    <name type="scientific">hydrothermal vent metagenome</name>
    <dbReference type="NCBI Taxonomy" id="652676"/>
    <lineage>
        <taxon>unclassified sequences</taxon>
        <taxon>metagenomes</taxon>
        <taxon>ecological metagenomes</taxon>
    </lineage>
</organism>
<sequence length="243" mass="28163">MKIKLLTIASLFSIYSTLSYAYSDREKLAMLQQRLDQLSERVEGLTTIVEGLNNSVNNLSIANQQSLSSNLSLTALKSKIDRIDRECIKRDNDNSKQSVRIEREKDSNKNKIERSSHQNSIEGKDNSILYREGARFFQKQQYKKAEDRFKLMIERGYKKASSNYYLGEIAYYTKNYSDAIHYYKKSAKLYDKASYIDILLLHTAVSLEKIGDTAQAKQFYNTIIDDYPDRKSSKIAKKNLKKL</sequence>
<accession>A0A1W1C6Q9</accession>
<evidence type="ECO:0000313" key="3">
    <source>
        <dbReference type="EMBL" id="SFV61449.1"/>
    </source>
</evidence>
<reference evidence="3" key="1">
    <citation type="submission" date="2016-10" db="EMBL/GenBank/DDBJ databases">
        <authorList>
            <person name="de Groot N.N."/>
        </authorList>
    </citation>
    <scope>NUCLEOTIDE SEQUENCE</scope>
</reference>
<feature type="coiled-coil region" evidence="1">
    <location>
        <begin position="28"/>
        <end position="55"/>
    </location>
</feature>
<keyword evidence="3" id="KW-0808">Transferase</keyword>
<dbReference type="AlphaFoldDB" id="A0A1W1C6Q9"/>
<dbReference type="GO" id="GO:0016740">
    <property type="term" value="F:transferase activity"/>
    <property type="evidence" value="ECO:0007669"/>
    <property type="project" value="UniProtKB-KW"/>
</dbReference>
<evidence type="ECO:0000256" key="1">
    <source>
        <dbReference type="SAM" id="Coils"/>
    </source>
</evidence>
<protein>
    <submittedName>
        <fullName evidence="3">TPR repeat containing exported protein Putative periplasmic protein contains a protein prenylyltransferase domain</fullName>
    </submittedName>
</protein>
<keyword evidence="1" id="KW-0175">Coiled coil</keyword>
<dbReference type="Pfam" id="PF13174">
    <property type="entry name" value="TPR_6"/>
    <property type="match status" value="1"/>
</dbReference>
<dbReference type="InterPro" id="IPR019734">
    <property type="entry name" value="TPR_rpt"/>
</dbReference>
<dbReference type="EMBL" id="FPHC01000064">
    <property type="protein sequence ID" value="SFV61449.1"/>
    <property type="molecule type" value="Genomic_DNA"/>
</dbReference>
<evidence type="ECO:0000256" key="2">
    <source>
        <dbReference type="SAM" id="MobiDB-lite"/>
    </source>
</evidence>
<proteinExistence type="predicted"/>
<dbReference type="SUPFAM" id="SSF81901">
    <property type="entry name" value="HCP-like"/>
    <property type="match status" value="1"/>
</dbReference>
<feature type="compositionally biased region" description="Basic and acidic residues" evidence="2">
    <location>
        <begin position="94"/>
        <end position="116"/>
    </location>
</feature>
<feature type="region of interest" description="Disordered" evidence="2">
    <location>
        <begin position="94"/>
        <end position="124"/>
    </location>
</feature>
<dbReference type="Gene3D" id="1.25.40.10">
    <property type="entry name" value="Tetratricopeptide repeat domain"/>
    <property type="match status" value="1"/>
</dbReference>
<gene>
    <name evidence="3" type="ORF">MNB_SV-6-977</name>
</gene>